<dbReference type="HAMAP" id="MF_01430">
    <property type="entry name" value="OM_assembly_BamA"/>
    <property type="match status" value="1"/>
</dbReference>
<evidence type="ECO:0000256" key="1">
    <source>
        <dbReference type="ARBA" id="ARBA00004370"/>
    </source>
</evidence>
<dbReference type="InterPro" id="IPR010827">
    <property type="entry name" value="BamA/TamA_POTRA"/>
</dbReference>
<evidence type="ECO:0000313" key="11">
    <source>
        <dbReference type="EMBL" id="MDC7696017.1"/>
    </source>
</evidence>
<comment type="function">
    <text evidence="8">Part of the outer membrane protein assembly complex, which is involved in assembly and insertion of beta-barrel proteins into the outer membrane.</text>
</comment>
<dbReference type="NCBIfam" id="TIGR03303">
    <property type="entry name" value="OM_YaeT"/>
    <property type="match status" value="1"/>
</dbReference>
<keyword evidence="5 8" id="KW-0677">Repeat</keyword>
<comment type="subcellular location">
    <subcellularLocation>
        <location evidence="8">Cell outer membrane</location>
    </subcellularLocation>
    <subcellularLocation>
        <location evidence="1">Membrane</location>
    </subcellularLocation>
</comment>
<feature type="domain" description="POTRA" evidence="10">
    <location>
        <begin position="376"/>
        <end position="449"/>
    </location>
</feature>
<evidence type="ECO:0000256" key="2">
    <source>
        <dbReference type="ARBA" id="ARBA00022452"/>
    </source>
</evidence>
<keyword evidence="12" id="KW-1185">Reference proteome</keyword>
<keyword evidence="7 8" id="KW-0998">Cell outer membrane</keyword>
<evidence type="ECO:0000256" key="6">
    <source>
        <dbReference type="ARBA" id="ARBA00023136"/>
    </source>
</evidence>
<feature type="chain" id="PRO_5044943760" description="Outer membrane protein assembly factor BamA" evidence="8">
    <location>
        <begin position="33"/>
        <end position="802"/>
    </location>
</feature>
<keyword evidence="2 8" id="KW-1134">Transmembrane beta strand</keyword>
<dbReference type="Proteomes" id="UP001216595">
    <property type="component" value="Unassembled WGS sequence"/>
</dbReference>
<reference evidence="11 12" key="1">
    <citation type="submission" date="2023-01" db="EMBL/GenBank/DDBJ databases">
        <title>Novel species of the genus Asticcacaulis isolated from rivers.</title>
        <authorList>
            <person name="Lu H."/>
        </authorList>
    </citation>
    <scope>NUCLEOTIDE SEQUENCE [LARGE SCALE GENOMIC DNA]</scope>
    <source>
        <strain evidence="11 12">DXS10W</strain>
    </source>
</reference>
<dbReference type="EMBL" id="JAQQKW010000014">
    <property type="protein sequence ID" value="MDC7696017.1"/>
    <property type="molecule type" value="Genomic_DNA"/>
</dbReference>
<feature type="domain" description="POTRA" evidence="10">
    <location>
        <begin position="123"/>
        <end position="200"/>
    </location>
</feature>
<feature type="signal peptide" evidence="8">
    <location>
        <begin position="1"/>
        <end position="32"/>
    </location>
</feature>
<dbReference type="Pfam" id="PF01103">
    <property type="entry name" value="Omp85"/>
    <property type="match status" value="1"/>
</dbReference>
<dbReference type="InterPro" id="IPR039910">
    <property type="entry name" value="D15-like"/>
</dbReference>
<protein>
    <recommendedName>
        <fullName evidence="8 9">Outer membrane protein assembly factor BamA</fullName>
    </recommendedName>
</protein>
<gene>
    <name evidence="8 11" type="primary">bamA</name>
    <name evidence="11" type="ORF">PQU94_17210</name>
</gene>
<evidence type="ECO:0000256" key="5">
    <source>
        <dbReference type="ARBA" id="ARBA00022737"/>
    </source>
</evidence>
<proteinExistence type="inferred from homology"/>
<evidence type="ECO:0000256" key="9">
    <source>
        <dbReference type="NCBIfam" id="TIGR03303"/>
    </source>
</evidence>
<comment type="similarity">
    <text evidence="8">Belongs to the BamA family.</text>
</comment>
<keyword evidence="4 8" id="KW-0732">Signal</keyword>
<evidence type="ECO:0000256" key="8">
    <source>
        <dbReference type="HAMAP-Rule" id="MF_01430"/>
    </source>
</evidence>
<evidence type="ECO:0000256" key="3">
    <source>
        <dbReference type="ARBA" id="ARBA00022692"/>
    </source>
</evidence>
<name>A0ABT5IIL2_9CAUL</name>
<dbReference type="PIRSF" id="PIRSF006076">
    <property type="entry name" value="OM_assembly_OMP85"/>
    <property type="match status" value="1"/>
</dbReference>
<dbReference type="InterPro" id="IPR000184">
    <property type="entry name" value="Bac_surfAg_D15"/>
</dbReference>
<dbReference type="RefSeq" id="WP_272742654.1">
    <property type="nucleotide sequence ID" value="NZ_JAQQKW010000014.1"/>
</dbReference>
<dbReference type="InterPro" id="IPR034746">
    <property type="entry name" value="POTRA"/>
</dbReference>
<dbReference type="PROSITE" id="PS51779">
    <property type="entry name" value="POTRA"/>
    <property type="match status" value="3"/>
</dbReference>
<evidence type="ECO:0000313" key="12">
    <source>
        <dbReference type="Proteomes" id="UP001216595"/>
    </source>
</evidence>
<dbReference type="Pfam" id="PF07244">
    <property type="entry name" value="POTRA"/>
    <property type="match status" value="5"/>
</dbReference>
<dbReference type="PANTHER" id="PTHR12815">
    <property type="entry name" value="SORTING AND ASSEMBLY MACHINERY SAMM50 PROTEIN FAMILY MEMBER"/>
    <property type="match status" value="1"/>
</dbReference>
<comment type="caution">
    <text evidence="11">The sequence shown here is derived from an EMBL/GenBank/DDBJ whole genome shotgun (WGS) entry which is preliminary data.</text>
</comment>
<comment type="subunit">
    <text evidence="8">Part of the Bam complex.</text>
</comment>
<accession>A0ABT5IIL2</accession>
<keyword evidence="6 8" id="KW-0472">Membrane</keyword>
<dbReference type="InterPro" id="IPR023707">
    <property type="entry name" value="OM_assembly_BamA"/>
</dbReference>
<feature type="domain" description="POTRA" evidence="10">
    <location>
        <begin position="55"/>
        <end position="122"/>
    </location>
</feature>
<evidence type="ECO:0000256" key="4">
    <source>
        <dbReference type="ARBA" id="ARBA00022729"/>
    </source>
</evidence>
<sequence precursor="true">MNSPASTTSKIRPWTASVSLLALLAATGPALAQQAPAADAAQAPAPQAAPAPQVAVIGRIKVEGNERIDAATVISYLPVQVGQTVNDLLIDQSVKTLYRTELFSDVQIVMNGNEMVISVVEAPIINQVVFEGNSALSKDKLRDEVTIRPRGVFTKAKVQADVQRIIELYRRSGRISATVTPKIVELPQKRVDLIFEIDEGVKTGVENVNFVGNKAFSDNELAGVVVTKKSLWWKFFSSNDNYDPDRMDYDREQLKKFYTNRGYYDFRVVSAVAELTPDRKDFVITYTLDEGQKYNFGRVVVKTENEKLNGENLQRMLPIQPGQLYESDLIEKSVDALTYAAGQAGFAFVDVRPRDEGNPETKTVDVTFNVREGARVYIDKIDIVGNARTLDRVVRREMLVSEGDAYNKALIERSKMFVNALGFFKDVDIKETPGSAPDRTNIQVQVTEQPTGELSFGAGFSSYEKFILDVGITERNFRGRGQNVRARVSLGSIQKNIDLSFTEPRFMGRDVSAGVDLFSSSYNYSGVSYSSKTTGAGLRLGYSLNGYSILRLRYNLRSDELRYSGSSECDALQYSCGNGVTSSVGYTLSFDRRNDYVLATRGWQAILRQDFAGLGGDTRYVRSELEGHWYHGFRKDMVLHLQGIAGNITPVGGDAVRINDRFFKGGTTFRGFENAGIGPRDSNTTYALGGETYAIGTVEMGIPNGLPEQYGLKTALFVDFGTLGGIDDRLKYCSAAQAAVGSCAAGSRLSYIKDEMSLRASAGVTIRWKSPMGPIQFDISQILSREDYDKTETFRFSQSTQF</sequence>
<organism evidence="11 12">
    <name type="scientific">Asticcacaulis currens</name>
    <dbReference type="NCBI Taxonomy" id="2984210"/>
    <lineage>
        <taxon>Bacteria</taxon>
        <taxon>Pseudomonadati</taxon>
        <taxon>Pseudomonadota</taxon>
        <taxon>Alphaproteobacteria</taxon>
        <taxon>Caulobacterales</taxon>
        <taxon>Caulobacteraceae</taxon>
        <taxon>Asticcacaulis</taxon>
    </lineage>
</organism>
<dbReference type="PANTHER" id="PTHR12815:SF23">
    <property type="entry name" value="OUTER MEMBRANE PROTEIN ASSEMBLY FACTOR BAMA"/>
    <property type="match status" value="1"/>
</dbReference>
<evidence type="ECO:0000259" key="10">
    <source>
        <dbReference type="PROSITE" id="PS51779"/>
    </source>
</evidence>
<evidence type="ECO:0000256" key="7">
    <source>
        <dbReference type="ARBA" id="ARBA00023237"/>
    </source>
</evidence>
<dbReference type="Gene3D" id="3.10.20.310">
    <property type="entry name" value="membrane protein fhac"/>
    <property type="match status" value="5"/>
</dbReference>
<keyword evidence="3 8" id="KW-0812">Transmembrane</keyword>
<dbReference type="Gene3D" id="2.40.160.50">
    <property type="entry name" value="membrane protein fhac: a member of the omp85/tpsb transporter family"/>
    <property type="match status" value="1"/>
</dbReference>